<evidence type="ECO:0000256" key="3">
    <source>
        <dbReference type="ARBA" id="ARBA00022692"/>
    </source>
</evidence>
<evidence type="ECO:0000256" key="12">
    <source>
        <dbReference type="HAMAP-Rule" id="MF_01665"/>
    </source>
</evidence>
<evidence type="ECO:0000256" key="1">
    <source>
        <dbReference type="ARBA" id="ARBA00001970"/>
    </source>
</evidence>
<feature type="binding site" description="axial binding residue" evidence="12">
    <location>
        <position position="317"/>
    </location>
    <ligand>
        <name>heme</name>
        <dbReference type="ChEBI" id="CHEBI:30413"/>
    </ligand>
    <ligandPart>
        <name>Fe</name>
        <dbReference type="ChEBI" id="CHEBI:18248"/>
    </ligandPart>
</feature>
<dbReference type="GO" id="GO:0120547">
    <property type="term" value="F:heme A synthase activity"/>
    <property type="evidence" value="ECO:0007669"/>
    <property type="project" value="UniProtKB-EC"/>
</dbReference>
<evidence type="ECO:0000256" key="4">
    <source>
        <dbReference type="ARBA" id="ARBA00022723"/>
    </source>
</evidence>
<keyword evidence="7 12" id="KW-0408">Iron</keyword>
<comment type="similarity">
    <text evidence="12">Belongs to the COX15/CtaA family. Type 2 subfamily.</text>
</comment>
<dbReference type="GO" id="GO:0005886">
    <property type="term" value="C:plasma membrane"/>
    <property type="evidence" value="ECO:0007669"/>
    <property type="project" value="UniProtKB-SubCell"/>
</dbReference>
<dbReference type="GO" id="GO:0006784">
    <property type="term" value="P:heme A biosynthetic process"/>
    <property type="evidence" value="ECO:0007669"/>
    <property type="project" value="UniProtKB-UniRule"/>
</dbReference>
<evidence type="ECO:0000256" key="10">
    <source>
        <dbReference type="ARBA" id="ARBA00044501"/>
    </source>
</evidence>
<feature type="transmembrane region" description="Helical" evidence="12">
    <location>
        <begin position="319"/>
        <end position="336"/>
    </location>
</feature>
<feature type="transmembrane region" description="Helical" evidence="12">
    <location>
        <begin position="289"/>
        <end position="313"/>
    </location>
</feature>
<comment type="function">
    <text evidence="12">Catalyzes the conversion of heme O to heme A by two successive hydroxylations of the methyl group at C8. The first hydroxylation forms heme I, the second hydroxylation results in an unstable dihydroxymethyl group, which spontaneously dehydrates, resulting in the formyl group of heme A.</text>
</comment>
<protein>
    <recommendedName>
        <fullName evidence="12">Heme A synthase</fullName>
        <shortName evidence="12">HAS</shortName>
        <ecNumber evidence="12">1.17.99.9</ecNumber>
    </recommendedName>
    <alternativeName>
        <fullName evidence="12">Cytochrome aa3-controlling protein</fullName>
    </alternativeName>
</protein>
<keyword evidence="5 12" id="KW-1133">Transmembrane helix</keyword>
<dbReference type="Proteomes" id="UP000285232">
    <property type="component" value="Unassembled WGS sequence"/>
</dbReference>
<proteinExistence type="inferred from homology"/>
<reference evidence="13 14" key="1">
    <citation type="journal article" date="2017" name="Int. J. Syst. Evol. Microbiol.">
        <title>Erythrobacter aquimixticola sp. nov., isolated from the junction between the ocean and a freshwater spring.</title>
        <authorList>
            <person name="Park S."/>
            <person name="Jung Y.T."/>
            <person name="Choi S.J."/>
            <person name="Yoon J.H."/>
        </authorList>
    </citation>
    <scope>NUCLEOTIDE SEQUENCE [LARGE SCALE GENOMIC DNA]</scope>
    <source>
        <strain evidence="13 14">JSSK-14</strain>
    </source>
</reference>
<dbReference type="AlphaFoldDB" id="A0A419RUT6"/>
<dbReference type="UniPathway" id="UPA00269">
    <property type="reaction ID" value="UER00713"/>
</dbReference>
<feature type="transmembrane region" description="Helical" evidence="12">
    <location>
        <begin position="255"/>
        <end position="277"/>
    </location>
</feature>
<comment type="cofactor">
    <cofactor evidence="1 12">
        <name>heme b</name>
        <dbReference type="ChEBI" id="CHEBI:60344"/>
    </cofactor>
</comment>
<evidence type="ECO:0000256" key="7">
    <source>
        <dbReference type="ARBA" id="ARBA00023004"/>
    </source>
</evidence>
<keyword evidence="12" id="KW-1003">Cell membrane</keyword>
<dbReference type="HAMAP" id="MF_01665">
    <property type="entry name" value="HemeA_synth_type2"/>
    <property type="match status" value="1"/>
</dbReference>
<feature type="transmembrane region" description="Helical" evidence="12">
    <location>
        <begin position="98"/>
        <end position="116"/>
    </location>
</feature>
<feature type="transmembrane region" description="Helical" evidence="12">
    <location>
        <begin position="12"/>
        <end position="31"/>
    </location>
</feature>
<evidence type="ECO:0000256" key="11">
    <source>
        <dbReference type="ARBA" id="ARBA00048044"/>
    </source>
</evidence>
<keyword evidence="14" id="KW-1185">Reference proteome</keyword>
<feature type="transmembrane region" description="Helical" evidence="12">
    <location>
        <begin position="196"/>
        <end position="218"/>
    </location>
</feature>
<keyword evidence="3 12" id="KW-0812">Transmembrane</keyword>
<dbReference type="PANTHER" id="PTHR23289:SF2">
    <property type="entry name" value="CYTOCHROME C OXIDASE ASSEMBLY PROTEIN COX15 HOMOLOG"/>
    <property type="match status" value="1"/>
</dbReference>
<feature type="transmembrane region" description="Helical" evidence="12">
    <location>
        <begin position="128"/>
        <end position="146"/>
    </location>
</feature>
<dbReference type="GO" id="GO:0046872">
    <property type="term" value="F:metal ion binding"/>
    <property type="evidence" value="ECO:0007669"/>
    <property type="project" value="UniProtKB-KW"/>
</dbReference>
<evidence type="ECO:0000313" key="14">
    <source>
        <dbReference type="Proteomes" id="UP000285232"/>
    </source>
</evidence>
<accession>A0A419RUT6</accession>
<feature type="transmembrane region" description="Helical" evidence="12">
    <location>
        <begin position="158"/>
        <end position="184"/>
    </location>
</feature>
<dbReference type="PANTHER" id="PTHR23289">
    <property type="entry name" value="CYTOCHROME C OXIDASE ASSEMBLY PROTEIN COX15"/>
    <property type="match status" value="1"/>
</dbReference>
<evidence type="ECO:0000256" key="2">
    <source>
        <dbReference type="ARBA" id="ARBA00004141"/>
    </source>
</evidence>
<dbReference type="EC" id="1.17.99.9" evidence="12"/>
<keyword evidence="8 12" id="KW-0350">Heme biosynthesis</keyword>
<keyword evidence="6 12" id="KW-0560">Oxidoreductase</keyword>
<organism evidence="13 14">
    <name type="scientific">Aurantiacibacter aquimixticola</name>
    <dbReference type="NCBI Taxonomy" id="1958945"/>
    <lineage>
        <taxon>Bacteria</taxon>
        <taxon>Pseudomonadati</taxon>
        <taxon>Pseudomonadota</taxon>
        <taxon>Alphaproteobacteria</taxon>
        <taxon>Sphingomonadales</taxon>
        <taxon>Erythrobacteraceae</taxon>
        <taxon>Aurantiacibacter</taxon>
    </lineage>
</organism>
<dbReference type="Pfam" id="PF02628">
    <property type="entry name" value="COX15-CtaA"/>
    <property type="match status" value="1"/>
</dbReference>
<evidence type="ECO:0000256" key="6">
    <source>
        <dbReference type="ARBA" id="ARBA00023002"/>
    </source>
</evidence>
<dbReference type="InterPro" id="IPR003780">
    <property type="entry name" value="COX15/CtaA_fam"/>
</dbReference>
<comment type="subcellular location">
    <subcellularLocation>
        <location evidence="12">Cell membrane</location>
        <topology evidence="12">Multi-pass membrane protein</topology>
    </subcellularLocation>
    <subcellularLocation>
        <location evidence="2">Membrane</location>
        <topology evidence="2">Multi-pass membrane protein</topology>
    </subcellularLocation>
</comment>
<evidence type="ECO:0000256" key="9">
    <source>
        <dbReference type="ARBA" id="ARBA00023136"/>
    </source>
</evidence>
<gene>
    <name evidence="12" type="primary">ctaA</name>
    <name evidence="13" type="ORF">D6201_09410</name>
</gene>
<keyword evidence="4 12" id="KW-0479">Metal-binding</keyword>
<comment type="caution">
    <text evidence="13">The sequence shown here is derived from an EMBL/GenBank/DDBJ whole genome shotgun (WGS) entry which is preliminary data.</text>
</comment>
<dbReference type="OrthoDB" id="9793156at2"/>
<comment type="subunit">
    <text evidence="12">Interacts with CtaB.</text>
</comment>
<feature type="binding site" description="axial binding residue" evidence="12">
    <location>
        <position position="261"/>
    </location>
    <ligand>
        <name>heme</name>
        <dbReference type="ChEBI" id="CHEBI:30413"/>
    </ligand>
    <ligandPart>
        <name>Fe</name>
        <dbReference type="ChEBI" id="CHEBI:18248"/>
    </ligandPart>
</feature>
<comment type="catalytic activity">
    <reaction evidence="11">
        <text>Fe(II)-heme o + 2 A + H2O = Fe(II)-heme a + 2 AH2</text>
        <dbReference type="Rhea" id="RHEA:63388"/>
        <dbReference type="ChEBI" id="CHEBI:13193"/>
        <dbReference type="ChEBI" id="CHEBI:15377"/>
        <dbReference type="ChEBI" id="CHEBI:17499"/>
        <dbReference type="ChEBI" id="CHEBI:60530"/>
        <dbReference type="ChEBI" id="CHEBI:61715"/>
        <dbReference type="EC" id="1.17.99.9"/>
    </reaction>
    <physiologicalReaction direction="left-to-right" evidence="11">
        <dbReference type="Rhea" id="RHEA:63389"/>
    </physiologicalReaction>
</comment>
<name>A0A419RUT6_9SPHN</name>
<comment type="pathway">
    <text evidence="10 12">Porphyrin-containing compound metabolism; heme A biosynthesis; heme A from heme O: step 1/1.</text>
</comment>
<sequence length="339" mass="36984">MNGSASRPVALARWLFAVAGLVLVMIVVGGITRLTESGLSITQWDPVTGTLPPLSETQWAAEFELYKETGEYQLVNGPAGMDLAEFKFIYFWEWFHRLLGRVIGLAFAVPLAWFWLKNAIPTGYKHRLLALLALGGLQGAFGWFMVRSGLSSEMTDVSHFWLSIHLMTALVTLSGLAWTAMDLLGLASGRSAPARFTGVAAAAGAVLFIQLLLGAWVAGLNAGHASYDWPLMNGSLVPEIDWSGGFVYTSTHDPFWLHFLHRWWAFVAVAALVLLAIRVKPFDRRASIAIHAAYGTQILLGIATVTSSIAIWLAVAHQFVGALLVLAFIWGAHVLGRRV</sequence>
<evidence type="ECO:0000256" key="8">
    <source>
        <dbReference type="ARBA" id="ARBA00023133"/>
    </source>
</evidence>
<evidence type="ECO:0000313" key="13">
    <source>
        <dbReference type="EMBL" id="RJY09545.1"/>
    </source>
</evidence>
<dbReference type="EMBL" id="RAHX01000001">
    <property type="protein sequence ID" value="RJY09545.1"/>
    <property type="molecule type" value="Genomic_DNA"/>
</dbReference>
<keyword evidence="9 12" id="KW-0472">Membrane</keyword>
<evidence type="ECO:0000256" key="5">
    <source>
        <dbReference type="ARBA" id="ARBA00022989"/>
    </source>
</evidence>
<dbReference type="InterPro" id="IPR023754">
    <property type="entry name" value="HemeA_Synthase_type2"/>
</dbReference>